<dbReference type="InterPro" id="IPR034704">
    <property type="entry name" value="Ribosomal_bL28/bL31-like_sf"/>
</dbReference>
<dbReference type="GO" id="GO:0005762">
    <property type="term" value="C:mitochondrial large ribosomal subunit"/>
    <property type="evidence" value="ECO:0007669"/>
    <property type="project" value="TreeGrafter"/>
</dbReference>
<dbReference type="InterPro" id="IPR026569">
    <property type="entry name" value="Ribosomal_bL28"/>
</dbReference>
<evidence type="ECO:0000256" key="4">
    <source>
        <dbReference type="ARBA" id="ARBA00035265"/>
    </source>
</evidence>
<protein>
    <recommendedName>
        <fullName evidence="4">Large ribosomal subunit protein bL28c</fullName>
    </recommendedName>
    <alternativeName>
        <fullName evidence="5">Large ribosomal subunit protein bL28m</fullName>
    </alternativeName>
</protein>
<dbReference type="GO" id="GO:0003735">
    <property type="term" value="F:structural constituent of ribosome"/>
    <property type="evidence" value="ECO:0007669"/>
    <property type="project" value="InterPro"/>
</dbReference>
<accession>A0A7S1Y201</accession>
<keyword evidence="2" id="KW-0689">Ribosomal protein</keyword>
<evidence type="ECO:0000256" key="2">
    <source>
        <dbReference type="ARBA" id="ARBA00022980"/>
    </source>
</evidence>
<evidence type="ECO:0000256" key="5">
    <source>
        <dbReference type="ARBA" id="ARBA00035269"/>
    </source>
</evidence>
<feature type="region of interest" description="Disordered" evidence="6">
    <location>
        <begin position="189"/>
        <end position="226"/>
    </location>
</feature>
<dbReference type="Pfam" id="PF00830">
    <property type="entry name" value="Ribosomal_L28"/>
    <property type="match status" value="1"/>
</dbReference>
<dbReference type="GO" id="GO:0006412">
    <property type="term" value="P:translation"/>
    <property type="evidence" value="ECO:0007669"/>
    <property type="project" value="InterPro"/>
</dbReference>
<name>A0A7S1Y201_9STRA</name>
<keyword evidence="3" id="KW-0687">Ribonucleoprotein</keyword>
<evidence type="ECO:0000256" key="1">
    <source>
        <dbReference type="ARBA" id="ARBA00008760"/>
    </source>
</evidence>
<evidence type="ECO:0000256" key="3">
    <source>
        <dbReference type="ARBA" id="ARBA00023274"/>
    </source>
</evidence>
<organism evidence="7">
    <name type="scientific">Grammatophora oceanica</name>
    <dbReference type="NCBI Taxonomy" id="210454"/>
    <lineage>
        <taxon>Eukaryota</taxon>
        <taxon>Sar</taxon>
        <taxon>Stramenopiles</taxon>
        <taxon>Ochrophyta</taxon>
        <taxon>Bacillariophyta</taxon>
        <taxon>Fragilariophyceae</taxon>
        <taxon>Fragilariophycidae</taxon>
        <taxon>Rhabdonematales</taxon>
        <taxon>Grammatophoraceae</taxon>
        <taxon>Grammatophora</taxon>
    </lineage>
</organism>
<dbReference type="EMBL" id="HBGK01010605">
    <property type="protein sequence ID" value="CAD9276603.1"/>
    <property type="molecule type" value="Transcribed_RNA"/>
</dbReference>
<dbReference type="PANTHER" id="PTHR13528:SF2">
    <property type="entry name" value="LARGE RIBOSOMAL SUBUNIT PROTEIN BL28M"/>
    <property type="match status" value="1"/>
</dbReference>
<feature type="compositionally biased region" description="Acidic residues" evidence="6">
    <location>
        <begin position="203"/>
        <end position="215"/>
    </location>
</feature>
<dbReference type="InterPro" id="IPR001383">
    <property type="entry name" value="Ribosomal_bL28_bact-type"/>
</dbReference>
<comment type="similarity">
    <text evidence="1">Belongs to the bacterial ribosomal protein bL28 family.</text>
</comment>
<reference evidence="7" key="1">
    <citation type="submission" date="2021-01" db="EMBL/GenBank/DDBJ databases">
        <authorList>
            <person name="Corre E."/>
            <person name="Pelletier E."/>
            <person name="Niang G."/>
            <person name="Scheremetjew M."/>
            <person name="Finn R."/>
            <person name="Kale V."/>
            <person name="Holt S."/>
            <person name="Cochrane G."/>
            <person name="Meng A."/>
            <person name="Brown T."/>
            <person name="Cohen L."/>
        </authorList>
    </citation>
    <scope>NUCLEOTIDE SEQUENCE</scope>
    <source>
        <strain evidence="7">CCMP 410</strain>
    </source>
</reference>
<evidence type="ECO:0000256" key="6">
    <source>
        <dbReference type="SAM" id="MobiDB-lite"/>
    </source>
</evidence>
<dbReference type="InterPro" id="IPR037147">
    <property type="entry name" value="Ribosomal_bL28_sf"/>
</dbReference>
<dbReference type="Gene3D" id="2.30.170.40">
    <property type="entry name" value="Ribosomal protein L28/L24"/>
    <property type="match status" value="1"/>
</dbReference>
<dbReference type="AlphaFoldDB" id="A0A7S1Y201"/>
<dbReference type="NCBIfam" id="TIGR00009">
    <property type="entry name" value="L28"/>
    <property type="match status" value="1"/>
</dbReference>
<dbReference type="SUPFAM" id="SSF143800">
    <property type="entry name" value="L28p-like"/>
    <property type="match status" value="1"/>
</dbReference>
<evidence type="ECO:0000313" key="7">
    <source>
        <dbReference type="EMBL" id="CAD9276603.1"/>
    </source>
</evidence>
<dbReference type="PANTHER" id="PTHR13528">
    <property type="entry name" value="39S RIBOSOMAL PROTEIN L28, MITOCHONDRIAL"/>
    <property type="match status" value="1"/>
</dbReference>
<sequence length="226" mass="25243">MLLSSLIAKLSLGPPTRARAASLTAKSILASTASVVVSDDPSASLAITSPALGAHHQQVRHYNIRNIVADPVPTRSKINKKRKHQSNRARLGLYDGKDVRSGNYVSHAGNRTKRKFKPNVFHKRLWSETLDEWIRFKVTASALKSMDHMGGLDEYLLHSRHVKDGLGLEVRRKIVTRMEQNEKQRLLELAIQQEMEDNSLVPPDDDDDDDDGGTEEESKGTTSKIE</sequence>
<dbReference type="FunFam" id="2.30.170.40:FF:000003">
    <property type="entry name" value="54S ribosomal protein L24"/>
    <property type="match status" value="1"/>
</dbReference>
<gene>
    <name evidence="7" type="ORF">GOCE00092_LOCUS5511</name>
</gene>
<dbReference type="HAMAP" id="MF_00373">
    <property type="entry name" value="Ribosomal_bL28"/>
    <property type="match status" value="1"/>
</dbReference>
<proteinExistence type="inferred from homology"/>